<comment type="activity regulation">
    <text evidence="10">Na(+) is not transported, but it plays an essential structural role and its presence is essential for fluoride channel function.</text>
</comment>
<keyword evidence="4 10" id="KW-1133">Transmembrane helix</keyword>
<dbReference type="Proteomes" id="UP001230908">
    <property type="component" value="Unassembled WGS sequence"/>
</dbReference>
<reference evidence="12 13" key="1">
    <citation type="submission" date="2023-08" db="EMBL/GenBank/DDBJ databases">
        <title>Phytohabitans sansha sp. nov., isolated from marine sediment.</title>
        <authorList>
            <person name="Zhao Y."/>
            <person name="Yi K."/>
        </authorList>
    </citation>
    <scope>NUCLEOTIDE SEQUENCE [LARGE SCALE GENOMIC DNA]</scope>
    <source>
        <strain evidence="12 13">ZYX-F-186</strain>
    </source>
</reference>
<accession>A0ABU0ZCG3</accession>
<dbReference type="PANTHER" id="PTHR28259:SF1">
    <property type="entry name" value="FLUORIDE EXPORT PROTEIN 1-RELATED"/>
    <property type="match status" value="1"/>
</dbReference>
<evidence type="ECO:0000256" key="5">
    <source>
        <dbReference type="ARBA" id="ARBA00023136"/>
    </source>
</evidence>
<name>A0ABU0ZCG3_9ACTN</name>
<keyword evidence="10" id="KW-0813">Transport</keyword>
<evidence type="ECO:0000313" key="13">
    <source>
        <dbReference type="Proteomes" id="UP001230908"/>
    </source>
</evidence>
<keyword evidence="2 10" id="KW-1003">Cell membrane</keyword>
<comment type="caution">
    <text evidence="12">The sequence shown here is derived from an EMBL/GenBank/DDBJ whole genome shotgun (WGS) entry which is preliminary data.</text>
</comment>
<gene>
    <name evidence="10" type="primary">fluC</name>
    <name evidence="10" type="synonym">crcB</name>
    <name evidence="12" type="ORF">RB614_05735</name>
</gene>
<sequence>MTDPARSVDPDVDLHIPGQRRELSPSPWPVLVAVSAGGVLGALARYGLAEAVPRPPGGFPWATFAANLSGCLLIGVLMALVDQVWSGRRLIRPFLGVGVLGGYTTFSTYVVDTQRTVADGAPGTALLYLAATMAGALLAVWAGTAATGAALARRSRPADQERYAVAGQARETGR</sequence>
<keyword evidence="10" id="KW-0406">Ion transport</keyword>
<keyword evidence="10" id="KW-0915">Sodium</keyword>
<feature type="transmembrane region" description="Helical" evidence="10">
    <location>
        <begin position="59"/>
        <end position="81"/>
    </location>
</feature>
<feature type="transmembrane region" description="Helical" evidence="10">
    <location>
        <begin position="93"/>
        <end position="111"/>
    </location>
</feature>
<keyword evidence="6 10" id="KW-0407">Ion channel</keyword>
<dbReference type="EMBL" id="JAVHUY010000004">
    <property type="protein sequence ID" value="MDQ7904022.1"/>
    <property type="molecule type" value="Genomic_DNA"/>
</dbReference>
<feature type="transmembrane region" description="Helical" evidence="10">
    <location>
        <begin position="28"/>
        <end position="47"/>
    </location>
</feature>
<comment type="subcellular location">
    <subcellularLocation>
        <location evidence="1 10">Cell membrane</location>
        <topology evidence="1 10">Multi-pass membrane protein</topology>
    </subcellularLocation>
</comment>
<evidence type="ECO:0000256" key="3">
    <source>
        <dbReference type="ARBA" id="ARBA00022692"/>
    </source>
</evidence>
<keyword evidence="10" id="KW-0479">Metal-binding</keyword>
<keyword evidence="13" id="KW-1185">Reference proteome</keyword>
<organism evidence="12 13">
    <name type="scientific">Phytohabitans maris</name>
    <dbReference type="NCBI Taxonomy" id="3071409"/>
    <lineage>
        <taxon>Bacteria</taxon>
        <taxon>Bacillati</taxon>
        <taxon>Actinomycetota</taxon>
        <taxon>Actinomycetes</taxon>
        <taxon>Micromonosporales</taxon>
        <taxon>Micromonosporaceae</taxon>
    </lineage>
</organism>
<protein>
    <recommendedName>
        <fullName evidence="10">Fluoride-specific ion channel FluC</fullName>
    </recommendedName>
</protein>
<evidence type="ECO:0000256" key="6">
    <source>
        <dbReference type="ARBA" id="ARBA00023303"/>
    </source>
</evidence>
<dbReference type="InterPro" id="IPR003691">
    <property type="entry name" value="FluC"/>
</dbReference>
<evidence type="ECO:0000256" key="7">
    <source>
        <dbReference type="ARBA" id="ARBA00035120"/>
    </source>
</evidence>
<comment type="catalytic activity">
    <reaction evidence="8">
        <text>fluoride(in) = fluoride(out)</text>
        <dbReference type="Rhea" id="RHEA:76159"/>
        <dbReference type="ChEBI" id="CHEBI:17051"/>
    </reaction>
    <physiologicalReaction direction="left-to-right" evidence="8">
        <dbReference type="Rhea" id="RHEA:76160"/>
    </physiologicalReaction>
</comment>
<dbReference type="Pfam" id="PF02537">
    <property type="entry name" value="CRCB"/>
    <property type="match status" value="1"/>
</dbReference>
<feature type="binding site" evidence="10">
    <location>
        <position position="101"/>
    </location>
    <ligand>
        <name>Na(+)</name>
        <dbReference type="ChEBI" id="CHEBI:29101"/>
        <note>structural</note>
    </ligand>
</feature>
<feature type="region of interest" description="Disordered" evidence="11">
    <location>
        <begin position="1"/>
        <end position="23"/>
    </location>
</feature>
<keyword evidence="5 10" id="KW-0472">Membrane</keyword>
<evidence type="ECO:0000256" key="4">
    <source>
        <dbReference type="ARBA" id="ARBA00022989"/>
    </source>
</evidence>
<evidence type="ECO:0000256" key="9">
    <source>
        <dbReference type="ARBA" id="ARBA00049940"/>
    </source>
</evidence>
<feature type="binding site" evidence="10">
    <location>
        <position position="104"/>
    </location>
    <ligand>
        <name>Na(+)</name>
        <dbReference type="ChEBI" id="CHEBI:29101"/>
        <note>structural</note>
    </ligand>
</feature>
<evidence type="ECO:0000313" key="12">
    <source>
        <dbReference type="EMBL" id="MDQ7904022.1"/>
    </source>
</evidence>
<proteinExistence type="inferred from homology"/>
<comment type="function">
    <text evidence="9 10">Fluoride-specific ion channel. Important for reducing fluoride concentration in the cell, thus reducing its toxicity.</text>
</comment>
<dbReference type="RefSeq" id="WP_308711297.1">
    <property type="nucleotide sequence ID" value="NZ_JAVHUY010000004.1"/>
</dbReference>
<evidence type="ECO:0000256" key="1">
    <source>
        <dbReference type="ARBA" id="ARBA00004651"/>
    </source>
</evidence>
<keyword evidence="3 10" id="KW-0812">Transmembrane</keyword>
<comment type="similarity">
    <text evidence="7 10">Belongs to the fluoride channel Fluc/FEX (TC 1.A.43) family.</text>
</comment>
<feature type="transmembrane region" description="Helical" evidence="10">
    <location>
        <begin position="126"/>
        <end position="152"/>
    </location>
</feature>
<dbReference type="HAMAP" id="MF_00454">
    <property type="entry name" value="FluC"/>
    <property type="match status" value="1"/>
</dbReference>
<evidence type="ECO:0000256" key="11">
    <source>
        <dbReference type="SAM" id="MobiDB-lite"/>
    </source>
</evidence>
<evidence type="ECO:0000256" key="2">
    <source>
        <dbReference type="ARBA" id="ARBA00022475"/>
    </source>
</evidence>
<evidence type="ECO:0000256" key="8">
    <source>
        <dbReference type="ARBA" id="ARBA00035585"/>
    </source>
</evidence>
<dbReference type="PANTHER" id="PTHR28259">
    <property type="entry name" value="FLUORIDE EXPORT PROTEIN 1-RELATED"/>
    <property type="match status" value="1"/>
</dbReference>
<evidence type="ECO:0000256" key="10">
    <source>
        <dbReference type="HAMAP-Rule" id="MF_00454"/>
    </source>
</evidence>